<accession>A0AA87MTP1</accession>
<evidence type="ECO:0000313" key="1">
    <source>
        <dbReference type="EMBL" id="EKS02310.1"/>
    </source>
</evidence>
<organism evidence="1 2">
    <name type="scientific">Leptospira mayottensis 200901122</name>
    <dbReference type="NCBI Taxonomy" id="1193010"/>
    <lineage>
        <taxon>Bacteria</taxon>
        <taxon>Pseudomonadati</taxon>
        <taxon>Spirochaetota</taxon>
        <taxon>Spirochaetia</taxon>
        <taxon>Leptospirales</taxon>
        <taxon>Leptospiraceae</taxon>
        <taxon>Leptospira</taxon>
    </lineage>
</organism>
<comment type="caution">
    <text evidence="1">The sequence shown here is derived from an EMBL/GenBank/DDBJ whole genome shotgun (WGS) entry which is preliminary data.</text>
</comment>
<evidence type="ECO:0000313" key="2">
    <source>
        <dbReference type="Proteomes" id="UP000001343"/>
    </source>
</evidence>
<gene>
    <name evidence="1" type="ORF">LEP1GSC125_0783</name>
</gene>
<dbReference type="Proteomes" id="UP000001343">
    <property type="component" value="Unassembled WGS sequence"/>
</dbReference>
<reference evidence="1 2" key="1">
    <citation type="journal article" date="2014" name="Int. J. Syst. Evol. Microbiol.">
        <title>Leptospira mayottensis sp. nov., a pathogenic species of the genus Leptospira isolated from humans.</title>
        <authorList>
            <person name="Bourhy P."/>
            <person name="Collet L."/>
            <person name="Brisse S."/>
            <person name="Picardeau M."/>
        </authorList>
    </citation>
    <scope>NUCLEOTIDE SEQUENCE [LARGE SCALE GENOMIC DNA]</scope>
    <source>
        <strain evidence="1 2">200901122</strain>
    </source>
</reference>
<name>A0AA87MTP1_9LEPT</name>
<protein>
    <submittedName>
        <fullName evidence="1">Uncharacterized protein</fullName>
    </submittedName>
</protein>
<sequence length="74" mass="8579">MGKNKKTLPISSLIQRKEEYFQLQKVTGGLFELQRPMRASLNEKPSRGKPECSSGLYFYLFLKRFLVPIQISGR</sequence>
<dbReference type="EMBL" id="AKWM02000002">
    <property type="protein sequence ID" value="EKS02310.1"/>
    <property type="molecule type" value="Genomic_DNA"/>
</dbReference>
<dbReference type="AlphaFoldDB" id="A0AA87MTP1"/>
<proteinExistence type="predicted"/>